<proteinExistence type="predicted"/>
<protein>
    <submittedName>
        <fullName evidence="4">DUF3955 domain-containing protein</fullName>
    </submittedName>
</protein>
<organism evidence="4 7">
    <name type="scientific">Enterococcus avium</name>
    <name type="common">Streptococcus avium</name>
    <dbReference type="NCBI Taxonomy" id="33945"/>
    <lineage>
        <taxon>Bacteria</taxon>
        <taxon>Bacillati</taxon>
        <taxon>Bacillota</taxon>
        <taxon>Bacilli</taxon>
        <taxon>Lactobacillales</taxon>
        <taxon>Enterococcaceae</taxon>
        <taxon>Enterococcus</taxon>
    </lineage>
</organism>
<dbReference type="InterPro" id="IPR025016">
    <property type="entry name" value="DUF3955"/>
</dbReference>
<evidence type="ECO:0000313" key="6">
    <source>
        <dbReference type="Proteomes" id="UP000288388"/>
    </source>
</evidence>
<dbReference type="EMBL" id="RYZS01000002">
    <property type="protein sequence ID" value="RVU93199.1"/>
    <property type="molecule type" value="Genomic_DNA"/>
</dbReference>
<evidence type="ECO:0000256" key="1">
    <source>
        <dbReference type="SAM" id="Phobius"/>
    </source>
</evidence>
<dbReference type="AlphaFoldDB" id="A0A2N8PSK7"/>
<feature type="transmembrane region" description="Helical" evidence="1">
    <location>
        <begin position="38"/>
        <end position="61"/>
    </location>
</feature>
<dbReference type="EMBL" id="JARPWH010000005">
    <property type="protein sequence ID" value="MDT2401309.1"/>
    <property type="molecule type" value="Genomic_DNA"/>
</dbReference>
<reference evidence="5 6" key="1">
    <citation type="submission" date="2018-12" db="EMBL/GenBank/DDBJ databases">
        <title>A novel vanA-carrying plasmid in a clinical isolate of Enterococcus avium.</title>
        <authorList>
            <person name="Bernasconi O.J."/>
            <person name="Luzzaro F."/>
            <person name="Endimiani A."/>
        </authorList>
    </citation>
    <scope>NUCLEOTIDE SEQUENCE [LARGE SCALE GENOMIC DNA]</scope>
    <source>
        <strain evidence="5 6">LC0559/18</strain>
    </source>
</reference>
<keyword evidence="1" id="KW-0812">Transmembrane</keyword>
<feature type="domain" description="DUF3955" evidence="2">
    <location>
        <begin position="3"/>
        <end position="61"/>
    </location>
</feature>
<gene>
    <name evidence="5" type="ORF">EK398_22490</name>
    <name evidence="3" type="ORF">P7D43_02920</name>
    <name evidence="4" type="ORF">P7D79_18595</name>
</gene>
<evidence type="ECO:0000313" key="7">
    <source>
        <dbReference type="Proteomes" id="UP001264335"/>
    </source>
</evidence>
<dbReference type="Pfam" id="PF13127">
    <property type="entry name" value="DUF3955"/>
    <property type="match status" value="1"/>
</dbReference>
<evidence type="ECO:0000313" key="5">
    <source>
        <dbReference type="EMBL" id="RVU93199.1"/>
    </source>
</evidence>
<evidence type="ECO:0000313" key="4">
    <source>
        <dbReference type="EMBL" id="MDT2516239.1"/>
    </source>
</evidence>
<name>A0A2N8PSK7_ENTAV</name>
<accession>A0A2N8PSK7</accession>
<dbReference type="RefSeq" id="WP_048719584.1">
    <property type="nucleotide sequence ID" value="NZ_CAAKNX010000045.1"/>
</dbReference>
<dbReference type="Proteomes" id="UP001260773">
    <property type="component" value="Unassembled WGS sequence"/>
</dbReference>
<dbReference type="GeneID" id="69570565"/>
<dbReference type="EMBL" id="JARPWY010000071">
    <property type="protein sequence ID" value="MDT2516239.1"/>
    <property type="molecule type" value="Genomic_DNA"/>
</dbReference>
<evidence type="ECO:0000259" key="2">
    <source>
        <dbReference type="Pfam" id="PF13127"/>
    </source>
</evidence>
<dbReference type="Proteomes" id="UP001264335">
    <property type="component" value="Unassembled WGS sequence"/>
</dbReference>
<sequence length="71" mass="7956">MKKFIIPCIFLFLSILLFSTSALVGSYLDSSGMLIEPAFFCVPLGYLTLGLAFFTALYSFVKQRILKKYSA</sequence>
<comment type="caution">
    <text evidence="4">The sequence shown here is derived from an EMBL/GenBank/DDBJ whole genome shotgun (WGS) entry which is preliminary data.</text>
</comment>
<keyword evidence="1" id="KW-0472">Membrane</keyword>
<evidence type="ECO:0000313" key="3">
    <source>
        <dbReference type="EMBL" id="MDT2401309.1"/>
    </source>
</evidence>
<reference evidence="4 7" key="2">
    <citation type="submission" date="2023-03" db="EMBL/GenBank/DDBJ databases">
        <authorList>
            <person name="Shen W."/>
            <person name="Cai J."/>
        </authorList>
    </citation>
    <scope>NUCLEOTIDE SEQUENCE [LARGE SCALE GENOMIC DNA]</scope>
    <source>
        <strain evidence="3">P33-2</strain>
        <strain evidence="4 7">Y2</strain>
    </source>
</reference>
<keyword evidence="1" id="KW-1133">Transmembrane helix</keyword>
<dbReference type="Proteomes" id="UP000288388">
    <property type="component" value="Unassembled WGS sequence"/>
</dbReference>